<accession>A9UPP2</accession>
<dbReference type="EMBL" id="CH991543">
    <property type="protein sequence ID" value="EDQ92457.1"/>
    <property type="molecule type" value="Genomic_DNA"/>
</dbReference>
<dbReference type="Pfam" id="PF13529">
    <property type="entry name" value="Peptidase_C39_2"/>
    <property type="match status" value="1"/>
</dbReference>
<evidence type="ECO:0000313" key="3">
    <source>
        <dbReference type="Proteomes" id="UP000001357"/>
    </source>
</evidence>
<feature type="domain" description="Peptidase C39-like" evidence="1">
    <location>
        <begin position="31"/>
        <end position="167"/>
    </location>
</feature>
<dbReference type="PANTHER" id="PTHR40524:SF1">
    <property type="entry name" value="PEPTIDASE C39-LIKE DOMAIN-CONTAINING PROTEIN"/>
    <property type="match status" value="1"/>
</dbReference>
<keyword evidence="3" id="KW-1185">Reference proteome</keyword>
<evidence type="ECO:0000259" key="1">
    <source>
        <dbReference type="Pfam" id="PF13529"/>
    </source>
</evidence>
<dbReference type="AlphaFoldDB" id="A9UPP2"/>
<name>A9UPP2_MONBE</name>
<protein>
    <recommendedName>
        <fullName evidence="1">Peptidase C39-like domain-containing protein</fullName>
    </recommendedName>
</protein>
<evidence type="ECO:0000313" key="2">
    <source>
        <dbReference type="EMBL" id="EDQ92457.1"/>
    </source>
</evidence>
<organism evidence="2 3">
    <name type="scientific">Monosiga brevicollis</name>
    <name type="common">Choanoflagellate</name>
    <dbReference type="NCBI Taxonomy" id="81824"/>
    <lineage>
        <taxon>Eukaryota</taxon>
        <taxon>Choanoflagellata</taxon>
        <taxon>Craspedida</taxon>
        <taxon>Salpingoecidae</taxon>
        <taxon>Monosiga</taxon>
    </lineage>
</organism>
<gene>
    <name evidence="2" type="ORF">MONBRDRAFT_22141</name>
</gene>
<dbReference type="KEGG" id="mbr:MONBRDRAFT_22141"/>
<dbReference type="OMA" id="YKQGSEI"/>
<reference evidence="2 3" key="1">
    <citation type="journal article" date="2008" name="Nature">
        <title>The genome of the choanoflagellate Monosiga brevicollis and the origin of metazoans.</title>
        <authorList>
            <consortium name="JGI Sequencing"/>
            <person name="King N."/>
            <person name="Westbrook M.J."/>
            <person name="Young S.L."/>
            <person name="Kuo A."/>
            <person name="Abedin M."/>
            <person name="Chapman J."/>
            <person name="Fairclough S."/>
            <person name="Hellsten U."/>
            <person name="Isogai Y."/>
            <person name="Letunic I."/>
            <person name="Marr M."/>
            <person name="Pincus D."/>
            <person name="Putnam N."/>
            <person name="Rokas A."/>
            <person name="Wright K.J."/>
            <person name="Zuzow R."/>
            <person name="Dirks W."/>
            <person name="Good M."/>
            <person name="Goodstein D."/>
            <person name="Lemons D."/>
            <person name="Li W."/>
            <person name="Lyons J.B."/>
            <person name="Morris A."/>
            <person name="Nichols S."/>
            <person name="Richter D.J."/>
            <person name="Salamov A."/>
            <person name="Bork P."/>
            <person name="Lim W.A."/>
            <person name="Manning G."/>
            <person name="Miller W.T."/>
            <person name="McGinnis W."/>
            <person name="Shapiro H."/>
            <person name="Tjian R."/>
            <person name="Grigoriev I.V."/>
            <person name="Rokhsar D."/>
        </authorList>
    </citation>
    <scope>NUCLEOTIDE SEQUENCE [LARGE SCALE GENOMIC DNA]</scope>
    <source>
        <strain evidence="3">MX1 / ATCC 50154</strain>
    </source>
</reference>
<dbReference type="PANTHER" id="PTHR40524">
    <property type="entry name" value="PEPTIDASE_C39_2 DOMAIN-CONTAINING PROTEIN"/>
    <property type="match status" value="1"/>
</dbReference>
<dbReference type="GeneID" id="5888045"/>
<dbReference type="eggNOG" id="ENOG502S2XM">
    <property type="taxonomic scope" value="Eukaryota"/>
</dbReference>
<proteinExistence type="predicted"/>
<dbReference type="InParanoid" id="A9UPP2"/>
<dbReference type="InterPro" id="IPR039564">
    <property type="entry name" value="Peptidase_C39-like"/>
</dbReference>
<dbReference type="RefSeq" id="XP_001742219.1">
    <property type="nucleotide sequence ID" value="XM_001742167.1"/>
</dbReference>
<sequence length="194" mass="21127">MSSLAMALAGLNITVPGHKETTPADYRVTRPLFKQCDPQWGSTMMGKDTICQVGCLMSSTSMALNSAGISIDGNAANPGTLNAWLKANGGYVDGEDMDEAVVPKIDPARITWPSDGMHTSQDLTHNLLRSYLAQNRTVIANVLQGHHFVLAVGFSYHDDDVVFVNDPGFETTQYSMKNDVVGWRIFDVADTFQP</sequence>
<dbReference type="Proteomes" id="UP000001357">
    <property type="component" value="Unassembled WGS sequence"/>
</dbReference>